<keyword evidence="2" id="KW-0378">Hydrolase</keyword>
<reference evidence="4 5" key="1">
    <citation type="submission" date="2018-01" db="EMBL/GenBank/DDBJ databases">
        <title>Genomic Sequence of Chromobacterium MWU13-2610 from wild cranberry bogs within the Cape Cod National Seashore.</title>
        <authorList>
            <person name="O'Hara-Hanley K."/>
            <person name="Soby S."/>
            <person name="Harrison A."/>
        </authorList>
    </citation>
    <scope>NUCLEOTIDE SEQUENCE [LARGE SCALE GENOMIC DNA]</scope>
    <source>
        <strain evidence="4 5">MWU13-2610</strain>
    </source>
</reference>
<dbReference type="PRINTS" id="PR00922">
    <property type="entry name" value="DADACBPTASE3"/>
</dbReference>
<dbReference type="Gene3D" id="3.50.80.20">
    <property type="entry name" value="D-Ala-D-Ala carboxypeptidase C, peptidase S13"/>
    <property type="match status" value="1"/>
</dbReference>
<keyword evidence="4" id="KW-0645">Protease</keyword>
<dbReference type="GO" id="GO:0006508">
    <property type="term" value="P:proteolysis"/>
    <property type="evidence" value="ECO:0007669"/>
    <property type="project" value="InterPro"/>
</dbReference>
<evidence type="ECO:0000313" key="4">
    <source>
        <dbReference type="EMBL" id="POA98532.1"/>
    </source>
</evidence>
<feature type="chain" id="PRO_5014464422" evidence="3">
    <location>
        <begin position="22"/>
        <end position="466"/>
    </location>
</feature>
<dbReference type="EMBL" id="PPTF01000051">
    <property type="protein sequence ID" value="POA98532.1"/>
    <property type="molecule type" value="Genomic_DNA"/>
</dbReference>
<dbReference type="Gene3D" id="3.40.710.10">
    <property type="entry name" value="DD-peptidase/beta-lactamase superfamily"/>
    <property type="match status" value="2"/>
</dbReference>
<protein>
    <submittedName>
        <fullName evidence="4">D-alanyl-D-alanine carboxypeptidase/D-alanyl-D-alanine-endopeptidase</fullName>
    </submittedName>
</protein>
<dbReference type="InterPro" id="IPR012338">
    <property type="entry name" value="Beta-lactam/transpept-like"/>
</dbReference>
<evidence type="ECO:0000256" key="2">
    <source>
        <dbReference type="ARBA" id="ARBA00022801"/>
    </source>
</evidence>
<dbReference type="PANTHER" id="PTHR30023:SF0">
    <property type="entry name" value="PENICILLIN-SENSITIVE CARBOXYPEPTIDASE A"/>
    <property type="match status" value="1"/>
</dbReference>
<dbReference type="RefSeq" id="WP_103319994.1">
    <property type="nucleotide sequence ID" value="NZ_PPTF01000051.1"/>
</dbReference>
<keyword evidence="4" id="KW-0121">Carboxypeptidase</keyword>
<comment type="similarity">
    <text evidence="1">Belongs to the peptidase S13 family.</text>
</comment>
<evidence type="ECO:0000256" key="1">
    <source>
        <dbReference type="ARBA" id="ARBA00006096"/>
    </source>
</evidence>
<dbReference type="NCBIfam" id="TIGR00666">
    <property type="entry name" value="PBP4"/>
    <property type="match status" value="1"/>
</dbReference>
<name>A0A2K4MNC2_9NEIS</name>
<feature type="signal peptide" evidence="3">
    <location>
        <begin position="1"/>
        <end position="21"/>
    </location>
</feature>
<dbReference type="GO" id="GO:0004185">
    <property type="term" value="F:serine-type carboxypeptidase activity"/>
    <property type="evidence" value="ECO:0007669"/>
    <property type="project" value="InterPro"/>
</dbReference>
<dbReference type="AlphaFoldDB" id="A0A2K4MNC2"/>
<comment type="caution">
    <text evidence="4">The sequence shown here is derived from an EMBL/GenBank/DDBJ whole genome shotgun (WGS) entry which is preliminary data.</text>
</comment>
<evidence type="ECO:0000313" key="5">
    <source>
        <dbReference type="Proteomes" id="UP000236416"/>
    </source>
</evidence>
<organism evidence="4 5">
    <name type="scientific">Chromobacterium sinusclupearum</name>
    <dbReference type="NCBI Taxonomy" id="2077146"/>
    <lineage>
        <taxon>Bacteria</taxon>
        <taxon>Pseudomonadati</taxon>
        <taxon>Pseudomonadota</taxon>
        <taxon>Betaproteobacteria</taxon>
        <taxon>Neisseriales</taxon>
        <taxon>Chromobacteriaceae</taxon>
        <taxon>Chromobacterium</taxon>
    </lineage>
</organism>
<dbReference type="PANTHER" id="PTHR30023">
    <property type="entry name" value="D-ALANYL-D-ALANINE CARBOXYPEPTIDASE"/>
    <property type="match status" value="1"/>
</dbReference>
<accession>A0A2K4MNC2</accession>
<sequence>MKMKYAFVALMLAGLGAQASALDLHGLKPDEVAVWAAPVEGGAPLASHRADKPVNPASTMKLLTGWAALNRLGPDYRWKTALLSAAPVEGEALKGDLYWLGGGDPRFDNGNLLSLLYSLRLRGIRQLDGRLLLDKRAFGKVGGADDFDDDAGRAFVVGPDTHLVNLKVAWLTFYRDGQSARVVLDPPLAGVEVRSELKPGGDEPCPDVRRFVSIANDGRHVSVAGSLPQACDGQRAYVNVLEHDEFAAQDFAALWRALGGVGPLRTEQGTAPDGARELATWQSQPLSVALADINKYSNNTMARTLFLTLGREAGGGDDTAAAAERALRDELQRRGIADADALQLENGSGLSRRERVTARLLGEVLLDAARGPYAGEFIASLPIAATDGTLKKRFADLGPRLRMKTGTLNDVKALAGYWQAADGRRLAIVAIVNGPRAKASGPALDALVSDLALSFNTAAMRPSAKP</sequence>
<dbReference type="SUPFAM" id="SSF56601">
    <property type="entry name" value="beta-lactamase/transpeptidase-like"/>
    <property type="match status" value="1"/>
</dbReference>
<proteinExistence type="inferred from homology"/>
<keyword evidence="5" id="KW-1185">Reference proteome</keyword>
<evidence type="ECO:0000256" key="3">
    <source>
        <dbReference type="SAM" id="SignalP"/>
    </source>
</evidence>
<dbReference type="Proteomes" id="UP000236416">
    <property type="component" value="Unassembled WGS sequence"/>
</dbReference>
<dbReference type="InterPro" id="IPR000667">
    <property type="entry name" value="Peptidase_S13"/>
</dbReference>
<dbReference type="Pfam" id="PF02113">
    <property type="entry name" value="Peptidase_S13"/>
    <property type="match status" value="1"/>
</dbReference>
<gene>
    <name evidence="4" type="primary">dacB</name>
    <name evidence="4" type="ORF">C2134_11000</name>
</gene>
<keyword evidence="3" id="KW-0732">Signal</keyword>
<dbReference type="GO" id="GO:0000270">
    <property type="term" value="P:peptidoglycan metabolic process"/>
    <property type="evidence" value="ECO:0007669"/>
    <property type="project" value="TreeGrafter"/>
</dbReference>